<organism evidence="4 5">
    <name type="scientific">Mortierella isabellina</name>
    <name type="common">Filamentous fungus</name>
    <name type="synonym">Umbelopsis isabellina</name>
    <dbReference type="NCBI Taxonomy" id="91625"/>
    <lineage>
        <taxon>Eukaryota</taxon>
        <taxon>Fungi</taxon>
        <taxon>Fungi incertae sedis</taxon>
        <taxon>Mucoromycota</taxon>
        <taxon>Mucoromycotina</taxon>
        <taxon>Umbelopsidomycetes</taxon>
        <taxon>Umbelopsidales</taxon>
        <taxon>Umbelopsidaceae</taxon>
        <taxon>Umbelopsis</taxon>
    </lineage>
</organism>
<comment type="caution">
    <text evidence="4">The sequence shown here is derived from an EMBL/GenBank/DDBJ whole genome shotgun (WGS) entry which is preliminary data.</text>
</comment>
<dbReference type="SMART" id="SM00554">
    <property type="entry name" value="FAS1"/>
    <property type="match status" value="5"/>
</dbReference>
<feature type="domain" description="FAS1" evidence="3">
    <location>
        <begin position="19"/>
        <end position="150"/>
    </location>
</feature>
<feature type="domain" description="FAS1" evidence="3">
    <location>
        <begin position="582"/>
        <end position="726"/>
    </location>
</feature>
<dbReference type="PANTHER" id="PTHR10900:SF77">
    <property type="entry name" value="FI19380P1"/>
    <property type="match status" value="1"/>
</dbReference>
<feature type="domain" description="FAS1" evidence="3">
    <location>
        <begin position="289"/>
        <end position="427"/>
    </location>
</feature>
<dbReference type="PANTHER" id="PTHR10900">
    <property type="entry name" value="PERIOSTIN-RELATED"/>
    <property type="match status" value="1"/>
</dbReference>
<keyword evidence="5" id="KW-1185">Reference proteome</keyword>
<evidence type="ECO:0000313" key="5">
    <source>
        <dbReference type="Proteomes" id="UP000654370"/>
    </source>
</evidence>
<keyword evidence="2" id="KW-0732">Signal</keyword>
<feature type="chain" id="PRO_5034850155" description="FAS1 domain-containing protein" evidence="2">
    <location>
        <begin position="19"/>
        <end position="784"/>
    </location>
</feature>
<feature type="domain" description="FAS1" evidence="3">
    <location>
        <begin position="430"/>
        <end position="577"/>
    </location>
</feature>
<keyword evidence="1" id="KW-0812">Transmembrane</keyword>
<proteinExistence type="predicted"/>
<evidence type="ECO:0000256" key="2">
    <source>
        <dbReference type="SAM" id="SignalP"/>
    </source>
</evidence>
<keyword evidence="1" id="KW-0472">Membrane</keyword>
<feature type="domain" description="FAS1" evidence="3">
    <location>
        <begin position="150"/>
        <end position="284"/>
    </location>
</feature>
<protein>
    <recommendedName>
        <fullName evidence="3">FAS1 domain-containing protein</fullName>
    </recommendedName>
</protein>
<dbReference type="Pfam" id="PF02469">
    <property type="entry name" value="Fasciclin"/>
    <property type="match status" value="5"/>
</dbReference>
<dbReference type="InterPro" id="IPR036378">
    <property type="entry name" value="FAS1_dom_sf"/>
</dbReference>
<dbReference type="GO" id="GO:0000329">
    <property type="term" value="C:fungal-type vacuole membrane"/>
    <property type="evidence" value="ECO:0007669"/>
    <property type="project" value="TreeGrafter"/>
</dbReference>
<dbReference type="SUPFAM" id="SSF82153">
    <property type="entry name" value="FAS1 domain"/>
    <property type="match status" value="5"/>
</dbReference>
<dbReference type="OrthoDB" id="14252at2759"/>
<dbReference type="AlphaFoldDB" id="A0A8H7PRK3"/>
<gene>
    <name evidence="4" type="ORF">INT43_002024</name>
</gene>
<dbReference type="EMBL" id="JAEPQZ010000007">
    <property type="protein sequence ID" value="KAG2179174.1"/>
    <property type="molecule type" value="Genomic_DNA"/>
</dbReference>
<accession>A0A8H7PRK3</accession>
<keyword evidence="1" id="KW-1133">Transmembrane helix</keyword>
<feature type="signal peptide" evidence="2">
    <location>
        <begin position="1"/>
        <end position="18"/>
    </location>
</feature>
<evidence type="ECO:0000313" key="4">
    <source>
        <dbReference type="EMBL" id="KAG2179174.1"/>
    </source>
</evidence>
<reference evidence="4" key="1">
    <citation type="submission" date="2020-12" db="EMBL/GenBank/DDBJ databases">
        <title>Metabolic potential, ecology and presence of endohyphal bacteria is reflected in genomic diversity of Mucoromycotina.</title>
        <authorList>
            <person name="Muszewska A."/>
            <person name="Okrasinska A."/>
            <person name="Steczkiewicz K."/>
            <person name="Drgas O."/>
            <person name="Orlowska M."/>
            <person name="Perlinska-Lenart U."/>
            <person name="Aleksandrzak-Piekarczyk T."/>
            <person name="Szatraj K."/>
            <person name="Zielenkiewicz U."/>
            <person name="Pilsyk S."/>
            <person name="Malc E."/>
            <person name="Mieczkowski P."/>
            <person name="Kruszewska J.S."/>
            <person name="Biernat P."/>
            <person name="Pawlowska J."/>
        </authorList>
    </citation>
    <scope>NUCLEOTIDE SEQUENCE</scope>
    <source>
        <strain evidence="4">WA0000067209</strain>
    </source>
</reference>
<name>A0A8H7PRK3_MORIS</name>
<evidence type="ECO:0000259" key="3">
    <source>
        <dbReference type="PROSITE" id="PS50213"/>
    </source>
</evidence>
<feature type="transmembrane region" description="Helical" evidence="1">
    <location>
        <begin position="742"/>
        <end position="765"/>
    </location>
</feature>
<evidence type="ECO:0000256" key="1">
    <source>
        <dbReference type="SAM" id="Phobius"/>
    </source>
</evidence>
<dbReference type="GO" id="GO:0005615">
    <property type="term" value="C:extracellular space"/>
    <property type="evidence" value="ECO:0007669"/>
    <property type="project" value="TreeGrafter"/>
</dbReference>
<dbReference type="Proteomes" id="UP000654370">
    <property type="component" value="Unassembled WGS sequence"/>
</dbReference>
<dbReference type="Gene3D" id="2.30.180.10">
    <property type="entry name" value="FAS1 domain"/>
    <property type="match status" value="5"/>
</dbReference>
<sequence length="784" mass="87091">MKLLILLAILVEVFPIFALKTIVDVLQGDSRFKTLVGHVKRTGLDTRLDELSKGTLFAPTNDAFDGKKDTISRDELLYHLTGAEWHAKELFNGQILESMYVREDYLGEQGQRLVVKSNGKKSDTYINDAKVVDADIKAGNGVIHAIDGVLKPPIEALGSVDDLKDFNEIIKKAGETDLLNRPHPFTVFAPKGEILGEFSDIEKCYLLSHEGQQDLASIIERHIHDGAIYFMELIDRNESLSSLQGERIGVEAKDKDTLYVDGNKVTEKDFLAANGVIHEIDQVIVPKALKFNLRKTLIGMNATKFVKLLEEAGLDKYLEDDSKSYTILAPLNEALDLDEVPRKYLNAWLSYHIVEGQWNPENLTDGQLLKTESKSDKLNGKKQRVKVQVEDSAVIKGHKSINFGRSGVAQDPITSGKHVIYLLSRSLQLPQDMIYSLPIDLDLSTLVATIYATDSQDLINEAQGITLFAPSNAAFERLGLVTKYLLLPEEESQKKLQTLISFHATKSVFYTGRMRTGAISSQTLAGADITVNKTDDGDVFVRGIGAKDGADRGVVAKVFQADNLVANGVMHKIDRVEIPHNIEISAKNILRGIESSTFIAIMQHANLSDIIESDKKYTLLVPNDRAFARINISALLRDQERLDRVARLHVLTEPIQNGNPDTLFGDDADYPTLLSGDDRIRIKEESDNNYAVEVKGAWGGDGSSARVLGYGRTTDGGGVIQVDTVLVPKNDESFTPSQGLRWWQILLIVIGSIIGLMLLVVLIFYGWKWWQNRREGYIALGDNH</sequence>
<dbReference type="PROSITE" id="PS50213">
    <property type="entry name" value="FAS1"/>
    <property type="match status" value="5"/>
</dbReference>
<dbReference type="InterPro" id="IPR050904">
    <property type="entry name" value="Adhesion/Biosynth-related"/>
</dbReference>
<dbReference type="InterPro" id="IPR000782">
    <property type="entry name" value="FAS1_domain"/>
</dbReference>
<dbReference type="GO" id="GO:0016236">
    <property type="term" value="P:macroautophagy"/>
    <property type="evidence" value="ECO:0007669"/>
    <property type="project" value="TreeGrafter"/>
</dbReference>